<proteinExistence type="predicted"/>
<sequence>MVGVLPDDDDDDDVSEAEEEAEQMYHSAIKGTCPVPSSQIRVYRATPQRAQAVVYANVLWLLSWLVDDAICNNGWRMSGSERATWAKFSLTVLKFLCTCPAIHTDKHRGSDAVERLQLVRPQLYADYQAYLSQILTQMATNVSVKSRLQCLSLVDVQFLPMALDKVVDELYKATQDTLDELQDTARDLVDAIVADNDKWQLMQKVIPSCEGQTRTYLGSAGEKVKMLYLVVDGCLVAIRGTATVTLELVRGPHTDKVLSTAVSPSIEPQGGTTIVFRGRVAEHEMESSRIADGLQETVLDLELTCAVTLERQYSFLDVRKLGLIEFVLS</sequence>
<dbReference type="EMBL" id="JASBWV010000004">
    <property type="protein sequence ID" value="KAJ9126536.1"/>
    <property type="molecule type" value="Genomic_DNA"/>
</dbReference>
<comment type="caution">
    <text evidence="1">The sequence shown here is derived from an EMBL/GenBank/DDBJ whole genome shotgun (WGS) entry which is preliminary data.</text>
</comment>
<keyword evidence="2" id="KW-1185">Reference proteome</keyword>
<gene>
    <name evidence="1" type="ORF">QFC24_001564</name>
</gene>
<evidence type="ECO:0000313" key="2">
    <source>
        <dbReference type="Proteomes" id="UP001234202"/>
    </source>
</evidence>
<evidence type="ECO:0000313" key="1">
    <source>
        <dbReference type="EMBL" id="KAJ9126536.1"/>
    </source>
</evidence>
<organism evidence="1 2">
    <name type="scientific">Naganishia onofrii</name>
    <dbReference type="NCBI Taxonomy" id="1851511"/>
    <lineage>
        <taxon>Eukaryota</taxon>
        <taxon>Fungi</taxon>
        <taxon>Dikarya</taxon>
        <taxon>Basidiomycota</taxon>
        <taxon>Agaricomycotina</taxon>
        <taxon>Tremellomycetes</taxon>
        <taxon>Filobasidiales</taxon>
        <taxon>Filobasidiaceae</taxon>
        <taxon>Naganishia</taxon>
    </lineage>
</organism>
<protein>
    <submittedName>
        <fullName evidence="1">Uncharacterized protein</fullName>
    </submittedName>
</protein>
<name>A0ACC2XU39_9TREE</name>
<reference evidence="1" key="1">
    <citation type="submission" date="2023-04" db="EMBL/GenBank/DDBJ databases">
        <title>Draft Genome sequencing of Naganishia species isolated from polar environments using Oxford Nanopore Technology.</title>
        <authorList>
            <person name="Leo P."/>
            <person name="Venkateswaran K."/>
        </authorList>
    </citation>
    <scope>NUCLEOTIDE SEQUENCE</scope>
    <source>
        <strain evidence="1">DBVPG 5303</strain>
    </source>
</reference>
<accession>A0ACC2XU39</accession>
<dbReference type="Proteomes" id="UP001234202">
    <property type="component" value="Unassembled WGS sequence"/>
</dbReference>